<evidence type="ECO:0000259" key="1">
    <source>
        <dbReference type="PROSITE" id="PS50162"/>
    </source>
</evidence>
<dbReference type="CDD" id="cd19490">
    <property type="entry name" value="XRCC2"/>
    <property type="match status" value="1"/>
</dbReference>
<dbReference type="SUPFAM" id="SSF52540">
    <property type="entry name" value="P-loop containing nucleoside triphosphate hydrolases"/>
    <property type="match status" value="1"/>
</dbReference>
<dbReference type="PROSITE" id="PS50162">
    <property type="entry name" value="RECA_2"/>
    <property type="match status" value="1"/>
</dbReference>
<keyword evidence="3" id="KW-1185">Reference proteome</keyword>
<feature type="domain" description="RecA family profile 1" evidence="1">
    <location>
        <begin position="1"/>
        <end position="223"/>
    </location>
</feature>
<proteinExistence type="predicted"/>
<dbReference type="EMBL" id="CAXHTA020000005">
    <property type="protein sequence ID" value="CAL5221215.1"/>
    <property type="molecule type" value="Genomic_DNA"/>
</dbReference>
<evidence type="ECO:0000313" key="2">
    <source>
        <dbReference type="EMBL" id="CAL5221215.1"/>
    </source>
</evidence>
<sequence>MSGLLDFLTPDETAAQFLARTHAEPISTGLFFAVALRPGQVLEVCGPSSTAKSEILIQVAAGRLLPKFWQGLLVGGYCEHVVLYDLDRKFDSIRLYHVILTRLRNLAGPQQLREDDVIAAAEEAFGRFRLVQCSSSLHLLAALKTADALLSSCKETGSVKLLLLDNIAAFYWIDRATTELPEYALQSEWDAQMSLQQAHACIAAELAHLLRERRLVLIATRHSALSAGGFDRGEVQDAWAFREFLPKPWQDLVTMRVLVRGHSQSRKLSASMTHEQPSFAAKWQMPHADAVQNFVVTEHMLLQC</sequence>
<name>A0ABP1FML7_9CHLO</name>
<dbReference type="InterPro" id="IPR020588">
    <property type="entry name" value="RecA_ATP-bd"/>
</dbReference>
<dbReference type="PANTHER" id="PTHR46644">
    <property type="entry name" value="DNA REPAIR PROTEIN XRCC2"/>
    <property type="match status" value="1"/>
</dbReference>
<comment type="caution">
    <text evidence="2">The sequence shown here is derived from an EMBL/GenBank/DDBJ whole genome shotgun (WGS) entry which is preliminary data.</text>
</comment>
<organism evidence="2 3">
    <name type="scientific">Coccomyxa viridis</name>
    <dbReference type="NCBI Taxonomy" id="1274662"/>
    <lineage>
        <taxon>Eukaryota</taxon>
        <taxon>Viridiplantae</taxon>
        <taxon>Chlorophyta</taxon>
        <taxon>core chlorophytes</taxon>
        <taxon>Trebouxiophyceae</taxon>
        <taxon>Trebouxiophyceae incertae sedis</taxon>
        <taxon>Coccomyxaceae</taxon>
        <taxon>Coccomyxa</taxon>
    </lineage>
</organism>
<dbReference type="Proteomes" id="UP001497392">
    <property type="component" value="Unassembled WGS sequence"/>
</dbReference>
<dbReference type="InterPro" id="IPR030547">
    <property type="entry name" value="XRCC2"/>
</dbReference>
<gene>
    <name evidence="2" type="primary">g3364</name>
    <name evidence="2" type="ORF">VP750_LOCUS2874</name>
</gene>
<reference evidence="2 3" key="1">
    <citation type="submission" date="2024-06" db="EMBL/GenBank/DDBJ databases">
        <authorList>
            <person name="Kraege A."/>
            <person name="Thomma B."/>
        </authorList>
    </citation>
    <scope>NUCLEOTIDE SEQUENCE [LARGE SCALE GENOMIC DNA]</scope>
</reference>
<protein>
    <submittedName>
        <fullName evidence="2">G3364 protein</fullName>
    </submittedName>
</protein>
<dbReference type="PANTHER" id="PTHR46644:SF2">
    <property type="entry name" value="DNA REPAIR PROTEIN XRCC2"/>
    <property type="match status" value="1"/>
</dbReference>
<dbReference type="Gene3D" id="3.40.50.300">
    <property type="entry name" value="P-loop containing nucleotide triphosphate hydrolases"/>
    <property type="match status" value="1"/>
</dbReference>
<dbReference type="InterPro" id="IPR027417">
    <property type="entry name" value="P-loop_NTPase"/>
</dbReference>
<evidence type="ECO:0000313" key="3">
    <source>
        <dbReference type="Proteomes" id="UP001497392"/>
    </source>
</evidence>
<accession>A0ABP1FML7</accession>